<dbReference type="OrthoDB" id="42525at2759"/>
<organism evidence="2 3">
    <name type="scientific">Viridothelium virens</name>
    <name type="common">Speckled blister lichen</name>
    <name type="synonym">Trypethelium virens</name>
    <dbReference type="NCBI Taxonomy" id="1048519"/>
    <lineage>
        <taxon>Eukaryota</taxon>
        <taxon>Fungi</taxon>
        <taxon>Dikarya</taxon>
        <taxon>Ascomycota</taxon>
        <taxon>Pezizomycotina</taxon>
        <taxon>Dothideomycetes</taxon>
        <taxon>Dothideomycetes incertae sedis</taxon>
        <taxon>Trypetheliales</taxon>
        <taxon>Trypetheliaceae</taxon>
        <taxon>Viridothelium</taxon>
    </lineage>
</organism>
<dbReference type="Gene3D" id="2.60.120.200">
    <property type="match status" value="1"/>
</dbReference>
<accession>A0A6A6H468</accession>
<protein>
    <submittedName>
        <fullName evidence="2">Uncharacterized protein</fullName>
    </submittedName>
</protein>
<name>A0A6A6H468_VIRVR</name>
<dbReference type="InterPro" id="IPR009784">
    <property type="entry name" value="DUF1349"/>
</dbReference>
<dbReference type="Proteomes" id="UP000800092">
    <property type="component" value="Unassembled WGS sequence"/>
</dbReference>
<dbReference type="EMBL" id="ML991813">
    <property type="protein sequence ID" value="KAF2232679.1"/>
    <property type="molecule type" value="Genomic_DNA"/>
</dbReference>
<gene>
    <name evidence="2" type="ORF">EV356DRAFT_449791</name>
</gene>
<evidence type="ECO:0000313" key="3">
    <source>
        <dbReference type="Proteomes" id="UP000800092"/>
    </source>
</evidence>
<feature type="region of interest" description="Disordered" evidence="1">
    <location>
        <begin position="256"/>
        <end position="277"/>
    </location>
</feature>
<keyword evidence="3" id="KW-1185">Reference proteome</keyword>
<sequence length="297" mass="32436">MPPDGSSINAVNTPQISIPRQLESFSLYAPPSTDLHRQTPINDTVTAPILYLTPSHPFTGAEVTVSAKWELEWDQAGLVIFTGDVCSSIDQATTPSSAPLHPAALEDRDQDPYEEDQAPPAYSAPSRHSKWVKASLEFTNNALHATSVSATLDGADLAIAPLPPPYYNTHQMQTSAAATIPGRTDLRLKLERIGYALWVWYEDPSPPPYSTELNWKKLREISGFFWGIEDKEIKIGVTASRPANFGMSVWEREHGGAALSQTSAEGSAGEVEGLDGGDPDLTARRGLLVHFEDLEIW</sequence>
<dbReference type="Pfam" id="PF07081">
    <property type="entry name" value="DUF1349"/>
    <property type="match status" value="1"/>
</dbReference>
<dbReference type="AlphaFoldDB" id="A0A6A6H468"/>
<dbReference type="PANTHER" id="PTHR35332">
    <property type="entry name" value="REGULATION OF ENOLASE PROTEIN 1"/>
    <property type="match status" value="1"/>
</dbReference>
<dbReference type="PANTHER" id="PTHR35332:SF3">
    <property type="entry name" value="FUCOSE-SPECIFIC LECTIN"/>
    <property type="match status" value="1"/>
</dbReference>
<evidence type="ECO:0000256" key="1">
    <source>
        <dbReference type="SAM" id="MobiDB-lite"/>
    </source>
</evidence>
<evidence type="ECO:0000313" key="2">
    <source>
        <dbReference type="EMBL" id="KAF2232679.1"/>
    </source>
</evidence>
<reference evidence="2" key="1">
    <citation type="journal article" date="2020" name="Stud. Mycol.">
        <title>101 Dothideomycetes genomes: a test case for predicting lifestyles and emergence of pathogens.</title>
        <authorList>
            <person name="Haridas S."/>
            <person name="Albert R."/>
            <person name="Binder M."/>
            <person name="Bloem J."/>
            <person name="Labutti K."/>
            <person name="Salamov A."/>
            <person name="Andreopoulos B."/>
            <person name="Baker S."/>
            <person name="Barry K."/>
            <person name="Bills G."/>
            <person name="Bluhm B."/>
            <person name="Cannon C."/>
            <person name="Castanera R."/>
            <person name="Culley D."/>
            <person name="Daum C."/>
            <person name="Ezra D."/>
            <person name="Gonzalez J."/>
            <person name="Henrissat B."/>
            <person name="Kuo A."/>
            <person name="Liang C."/>
            <person name="Lipzen A."/>
            <person name="Lutzoni F."/>
            <person name="Magnuson J."/>
            <person name="Mondo S."/>
            <person name="Nolan M."/>
            <person name="Ohm R."/>
            <person name="Pangilinan J."/>
            <person name="Park H.-J."/>
            <person name="Ramirez L."/>
            <person name="Alfaro M."/>
            <person name="Sun H."/>
            <person name="Tritt A."/>
            <person name="Yoshinaga Y."/>
            <person name="Zwiers L.-H."/>
            <person name="Turgeon B."/>
            <person name="Goodwin S."/>
            <person name="Spatafora J."/>
            <person name="Crous P."/>
            <person name="Grigoriev I."/>
        </authorList>
    </citation>
    <scope>NUCLEOTIDE SEQUENCE</scope>
    <source>
        <strain evidence="2">Tuck. ex Michener</strain>
    </source>
</reference>
<proteinExistence type="predicted"/>